<keyword evidence="1" id="KW-0802">TPR repeat</keyword>
<keyword evidence="3" id="KW-1185">Reference proteome</keyword>
<comment type="caution">
    <text evidence="2">The sequence shown here is derived from an EMBL/GenBank/DDBJ whole genome shotgun (WGS) entry which is preliminary data.</text>
</comment>
<proteinExistence type="predicted"/>
<dbReference type="Pfam" id="PF13432">
    <property type="entry name" value="TPR_16"/>
    <property type="match status" value="1"/>
</dbReference>
<evidence type="ECO:0000313" key="3">
    <source>
        <dbReference type="Proteomes" id="UP000573327"/>
    </source>
</evidence>
<feature type="repeat" description="TPR" evidence="1">
    <location>
        <begin position="211"/>
        <end position="244"/>
    </location>
</feature>
<sequence length="430" mass="45258">MTRRREIAGAVGGGLLVLACAAGLLALGPSGPAGPSRPSTLSAPPPPADRLAAARQAAGQRPTDATAWAELGIAAVDRARSTLDSGQLAEADRALARSLELRPERNYEAQVGSGQLANARHEFATAKEFGLRATTMAPDRAAGYAVLADAELQLGDLPAATAATQRLLDLAPATAAYTRASYDLETHGRTAEAVLALERALELAVTPGEQAFSAHRLGDLEWEQGRPEQAEQHYRHALAVQPDDHFAAFGLARTAAALGRTDEALGRYGELVTRVPQPQFLLEYAELQLATGHQAEAAPQLAAMAAEVRLSVGPVDLQLARYLADHGDPAEAVRLLTEEWQRRHSPLVAEELAWALHRAGRDQEALPHARFAAGAGGAGALGAYRSGVIEHALGLPGAAELLRTALRRNPYFSAPYAAHARELLGANPAG</sequence>
<dbReference type="SMART" id="SM00028">
    <property type="entry name" value="TPR"/>
    <property type="match status" value="5"/>
</dbReference>
<name>A0A7W7SHY0_9ACTN</name>
<dbReference type="EMBL" id="JACHJR010000001">
    <property type="protein sequence ID" value="MBB4950392.1"/>
    <property type="molecule type" value="Genomic_DNA"/>
</dbReference>
<dbReference type="PROSITE" id="PS50005">
    <property type="entry name" value="TPR"/>
    <property type="match status" value="1"/>
</dbReference>
<accession>A0A7W7SHY0</accession>
<dbReference type="RefSeq" id="WP_184921531.1">
    <property type="nucleotide sequence ID" value="NZ_JACHJR010000001.1"/>
</dbReference>
<evidence type="ECO:0000313" key="2">
    <source>
        <dbReference type="EMBL" id="MBB4950392.1"/>
    </source>
</evidence>
<dbReference type="PANTHER" id="PTHR12558">
    <property type="entry name" value="CELL DIVISION CYCLE 16,23,27"/>
    <property type="match status" value="1"/>
</dbReference>
<dbReference type="Gene3D" id="1.25.40.10">
    <property type="entry name" value="Tetratricopeptide repeat domain"/>
    <property type="match status" value="2"/>
</dbReference>
<dbReference type="AlphaFoldDB" id="A0A7W7SHY0"/>
<dbReference type="SUPFAM" id="SSF48452">
    <property type="entry name" value="TPR-like"/>
    <property type="match status" value="1"/>
</dbReference>
<dbReference type="Proteomes" id="UP000573327">
    <property type="component" value="Unassembled WGS sequence"/>
</dbReference>
<evidence type="ECO:0000256" key="1">
    <source>
        <dbReference type="PROSITE-ProRule" id="PRU00339"/>
    </source>
</evidence>
<organism evidence="2 3">
    <name type="scientific">Kitasatospora gansuensis</name>
    <dbReference type="NCBI Taxonomy" id="258050"/>
    <lineage>
        <taxon>Bacteria</taxon>
        <taxon>Bacillati</taxon>
        <taxon>Actinomycetota</taxon>
        <taxon>Actinomycetes</taxon>
        <taxon>Kitasatosporales</taxon>
        <taxon>Streptomycetaceae</taxon>
        <taxon>Kitasatospora</taxon>
    </lineage>
</organism>
<dbReference type="InterPro" id="IPR019734">
    <property type="entry name" value="TPR_rpt"/>
</dbReference>
<reference evidence="2 3" key="1">
    <citation type="submission" date="2020-08" db="EMBL/GenBank/DDBJ databases">
        <title>Sequencing the genomes of 1000 actinobacteria strains.</title>
        <authorList>
            <person name="Klenk H.-P."/>
        </authorList>
    </citation>
    <scope>NUCLEOTIDE SEQUENCE [LARGE SCALE GENOMIC DNA]</scope>
    <source>
        <strain evidence="2 3">DSM 44786</strain>
    </source>
</reference>
<dbReference type="PANTHER" id="PTHR12558:SF13">
    <property type="entry name" value="CELL DIVISION CYCLE PROTEIN 27 HOMOLOG"/>
    <property type="match status" value="1"/>
</dbReference>
<dbReference type="InterPro" id="IPR011990">
    <property type="entry name" value="TPR-like_helical_dom_sf"/>
</dbReference>
<gene>
    <name evidence="2" type="ORF">F4556_005927</name>
</gene>
<dbReference type="PROSITE" id="PS51257">
    <property type="entry name" value="PROKAR_LIPOPROTEIN"/>
    <property type="match status" value="1"/>
</dbReference>
<protein>
    <submittedName>
        <fullName evidence="2">Tetratricopeptide (TPR) repeat protein</fullName>
    </submittedName>
</protein>